<protein>
    <recommendedName>
        <fullName evidence="4">Attractin/MKLN-like beta-propeller domain-containing protein</fullName>
    </recommendedName>
</protein>
<organism evidence="6">
    <name type="scientific">Chaetomium thermophilum (strain DSM 1495 / CBS 144.50 / IMI 039719)</name>
    <name type="common">Thermochaetoides thermophila</name>
    <dbReference type="NCBI Taxonomy" id="759272"/>
    <lineage>
        <taxon>Eukaryota</taxon>
        <taxon>Fungi</taxon>
        <taxon>Dikarya</taxon>
        <taxon>Ascomycota</taxon>
        <taxon>Pezizomycotina</taxon>
        <taxon>Sordariomycetes</taxon>
        <taxon>Sordariomycetidae</taxon>
        <taxon>Sordariales</taxon>
        <taxon>Chaetomiaceae</taxon>
        <taxon>Thermochaetoides</taxon>
    </lineage>
</organism>
<dbReference type="Proteomes" id="UP000008066">
    <property type="component" value="Unassembled WGS sequence"/>
</dbReference>
<keyword evidence="3" id="KW-0408">Iron</keyword>
<proteinExistence type="predicted"/>
<dbReference type="OrthoDB" id="540004at2759"/>
<dbReference type="HOGENOM" id="CLU_012508_2_1_1"/>
<name>G0S3I3_CHATD</name>
<dbReference type="PANTHER" id="PTHR47435:SF4">
    <property type="entry name" value="KELCH REPEAT PROTEIN (AFU_ORTHOLOGUE AFUA_5G12780)"/>
    <property type="match status" value="1"/>
</dbReference>
<evidence type="ECO:0000256" key="3">
    <source>
        <dbReference type="ARBA" id="ARBA00023004"/>
    </source>
</evidence>
<dbReference type="AlphaFoldDB" id="G0S3I3"/>
<dbReference type="EMBL" id="GL988040">
    <property type="protein sequence ID" value="EGS22566.1"/>
    <property type="molecule type" value="Genomic_DNA"/>
</dbReference>
<evidence type="ECO:0000256" key="2">
    <source>
        <dbReference type="ARBA" id="ARBA00022737"/>
    </source>
</evidence>
<reference evidence="5 6" key="1">
    <citation type="journal article" date="2011" name="Cell">
        <title>Insight into structure and assembly of the nuclear pore complex by utilizing the genome of a eukaryotic thermophile.</title>
        <authorList>
            <person name="Amlacher S."/>
            <person name="Sarges P."/>
            <person name="Flemming D."/>
            <person name="van Noort V."/>
            <person name="Kunze R."/>
            <person name="Devos D.P."/>
            <person name="Arumugam M."/>
            <person name="Bork P."/>
            <person name="Hurt E."/>
        </authorList>
    </citation>
    <scope>NUCLEOTIDE SEQUENCE [LARGE SCALE GENOMIC DNA]</scope>
    <source>
        <strain evidence="6">DSM 1495 / CBS 144.50 / IMI 039719</strain>
    </source>
</reference>
<dbReference type="RefSeq" id="XP_006692585.1">
    <property type="nucleotide sequence ID" value="XM_006692522.1"/>
</dbReference>
<dbReference type="OMA" id="PRRPNWG"/>
<evidence type="ECO:0000259" key="4">
    <source>
        <dbReference type="Pfam" id="PF24981"/>
    </source>
</evidence>
<dbReference type="InterPro" id="IPR011043">
    <property type="entry name" value="Gal_Oxase/kelch_b-propeller"/>
</dbReference>
<dbReference type="InterPro" id="IPR056737">
    <property type="entry name" value="Beta-prop_ATRN-MKLN-like"/>
</dbReference>
<evidence type="ECO:0000313" key="5">
    <source>
        <dbReference type="EMBL" id="EGS22566.1"/>
    </source>
</evidence>
<keyword evidence="2" id="KW-0677">Repeat</keyword>
<dbReference type="InterPro" id="IPR015915">
    <property type="entry name" value="Kelch-typ_b-propeller"/>
</dbReference>
<accession>G0S3I3</accession>
<gene>
    <name evidence="5" type="ORF">CTHT_0021140</name>
</gene>
<dbReference type="GeneID" id="18256152"/>
<dbReference type="KEGG" id="cthr:CTHT_0021140"/>
<evidence type="ECO:0000313" key="6">
    <source>
        <dbReference type="Proteomes" id="UP000008066"/>
    </source>
</evidence>
<keyword evidence="6" id="KW-1185">Reference proteome</keyword>
<dbReference type="SUPFAM" id="SSF50965">
    <property type="entry name" value="Galactose oxidase, central domain"/>
    <property type="match status" value="1"/>
</dbReference>
<dbReference type="eggNOG" id="ENOG502QYA9">
    <property type="taxonomic scope" value="Eukaryota"/>
</dbReference>
<dbReference type="Pfam" id="PF24981">
    <property type="entry name" value="Beta-prop_ATRN-LZTR1"/>
    <property type="match status" value="1"/>
</dbReference>
<evidence type="ECO:0000256" key="1">
    <source>
        <dbReference type="ARBA" id="ARBA00022441"/>
    </source>
</evidence>
<feature type="domain" description="Attractin/MKLN-like beta-propeller" evidence="4">
    <location>
        <begin position="48"/>
        <end position="301"/>
    </location>
</feature>
<dbReference type="PANTHER" id="PTHR47435">
    <property type="entry name" value="KELCH REPEAT PROTEIN (AFU_ORTHOLOGUE AFUA_5G12780)"/>
    <property type="match status" value="1"/>
</dbReference>
<sequence length="381" mass="41655">MTNPFFLFSDLESSPVGMPQMYANLSKNATVPNMVGGILWKDTLNKRIYMYGGDSYGTPPSPFYLYAYDIMCNHWDSFGPPTGAASIIPTSWGAGVSIPERGEAYYYGGFFSNMSAPGWTGPPQASNRLIRYSMDDNSWANLTGPDTVRRAEGVMVFIPAGDAGFLVYFGGSRDLGNGTMIPQPLDTIFLYDLANAKWYSQKATGRIPEDRKRFCGGATWTDDQSSYNIYIYGGGGFPPDTTGYDDIYVLSIPSFQWIRGPYPPNSNVSGPYPKSMHTCNVVNHAQMLVIGGYYSNDTTFSCDAENVWGQHNMNLAEKNRESNIWAEYLPELTTYTVPNFIRTAIGGEPTGGATATAPLSGFAAPELGEVLSRKAILTGLA</sequence>
<keyword evidence="1" id="KW-0880">Kelch repeat</keyword>
<dbReference type="GO" id="GO:0019760">
    <property type="term" value="P:glucosinolate metabolic process"/>
    <property type="evidence" value="ECO:0007669"/>
    <property type="project" value="UniProtKB-ARBA"/>
</dbReference>
<dbReference type="Gene3D" id="2.120.10.80">
    <property type="entry name" value="Kelch-type beta propeller"/>
    <property type="match status" value="2"/>
</dbReference>